<keyword evidence="4" id="KW-0067">ATP-binding</keyword>
<sequence length="450" mass="53030">MKKAQWKLTNNQLVDELIKNKFLYPNPAQIEIFDNLNRKNNSILVAPTGTGKTISLLIFLIDYLLKKPDQKAFFVFPTKELIQQVFDVAKQLNFTKLIKVVILNKTTKIENLIQKHLILATPERLKVFSKEIKNHLQKFRLVLALDEVDVLIEMGFLNDIQFFIKENRGLITKKIAASATIPKGLMQQLKIWFKTYESLIFNQKKITESKHYYLITRPEKKNNDLLVILDYLNTLTGSIVFFNTKKELESVHQWVVQNSQFRPILFHGEMQERERIQAMNLINHRNIVTIFATDLLARGISIKHLQMVINYEMPKDNVWYMHRSGRTGRYNQPGKIISLVTDNEFNIINHLTKKDIKFYEAKLNNKKIVFKDQTFKKIKINENLETEIKQIIAKAPKKIKPNYKKKIKVQIKKAKTKAKRQEIEKNIKKKLIDKWKEESRIKRTTKEKNG</sequence>
<dbReference type="Pfam" id="PF00270">
    <property type="entry name" value="DEAD"/>
    <property type="match status" value="1"/>
</dbReference>
<name>A0ABU0LYH8_9BACT</name>
<dbReference type="InterPro" id="IPR011545">
    <property type="entry name" value="DEAD/DEAH_box_helicase_dom"/>
</dbReference>
<dbReference type="Pfam" id="PF00271">
    <property type="entry name" value="Helicase_C"/>
    <property type="match status" value="1"/>
</dbReference>
<dbReference type="GO" id="GO:0016787">
    <property type="term" value="F:hydrolase activity"/>
    <property type="evidence" value="ECO:0007669"/>
    <property type="project" value="UniProtKB-KW"/>
</dbReference>
<reference evidence="9" key="1">
    <citation type="submission" date="2023-07" db="EMBL/GenBank/DDBJ databases">
        <title>Genomic Encyclopedia of Type Strains, Phase IV (KMG-IV): sequencing the most valuable type-strain genomes for metagenomic binning, comparative biology and taxonomic classification.</title>
        <authorList>
            <person name="Goeker M."/>
        </authorList>
    </citation>
    <scope>NUCLEOTIDE SEQUENCE [LARGE SCALE GENOMIC DNA]</scope>
    <source>
        <strain evidence="9">DSM 21204</strain>
    </source>
</reference>
<protein>
    <submittedName>
        <fullName evidence="9">ATP-dependent RNA helicase CshB</fullName>
        <ecNumber evidence="9">3.6.4.13</ecNumber>
    </submittedName>
</protein>
<dbReference type="InterPro" id="IPR014001">
    <property type="entry name" value="Helicase_ATP-bd"/>
</dbReference>
<evidence type="ECO:0000256" key="2">
    <source>
        <dbReference type="ARBA" id="ARBA00022801"/>
    </source>
</evidence>
<dbReference type="Gene3D" id="3.40.50.300">
    <property type="entry name" value="P-loop containing nucleotide triphosphate hydrolases"/>
    <property type="match status" value="2"/>
</dbReference>
<evidence type="ECO:0000256" key="3">
    <source>
        <dbReference type="ARBA" id="ARBA00022806"/>
    </source>
</evidence>
<dbReference type="GO" id="GO:0003724">
    <property type="term" value="F:RNA helicase activity"/>
    <property type="evidence" value="ECO:0007669"/>
    <property type="project" value="UniProtKB-EC"/>
</dbReference>
<dbReference type="PROSITE" id="PS51192">
    <property type="entry name" value="HELICASE_ATP_BIND_1"/>
    <property type="match status" value="1"/>
</dbReference>
<dbReference type="InterPro" id="IPR001650">
    <property type="entry name" value="Helicase_C-like"/>
</dbReference>
<keyword evidence="10" id="KW-1185">Reference proteome</keyword>
<dbReference type="PROSITE" id="PS51194">
    <property type="entry name" value="HELICASE_CTER"/>
    <property type="match status" value="1"/>
</dbReference>
<feature type="domain" description="Helicase C-terminal" evidence="8">
    <location>
        <begin position="227"/>
        <end position="374"/>
    </location>
</feature>
<dbReference type="SUPFAM" id="SSF52540">
    <property type="entry name" value="P-loop containing nucleoside triphosphate hydrolases"/>
    <property type="match status" value="1"/>
</dbReference>
<gene>
    <name evidence="9" type="ORF">J2Z62_000209</name>
</gene>
<dbReference type="EMBL" id="JAUSWO010000001">
    <property type="protein sequence ID" value="MDQ0513771.1"/>
    <property type="molecule type" value="Genomic_DNA"/>
</dbReference>
<comment type="caution">
    <text evidence="9">The sequence shown here is derived from an EMBL/GenBank/DDBJ whole genome shotgun (WGS) entry which is preliminary data.</text>
</comment>
<feature type="coiled-coil region" evidence="6">
    <location>
        <begin position="404"/>
        <end position="438"/>
    </location>
</feature>
<evidence type="ECO:0000256" key="1">
    <source>
        <dbReference type="ARBA" id="ARBA00022741"/>
    </source>
</evidence>
<dbReference type="RefSeq" id="WP_256547531.1">
    <property type="nucleotide sequence ID" value="NZ_CP101809.1"/>
</dbReference>
<keyword evidence="2 9" id="KW-0378">Hydrolase</keyword>
<accession>A0ABU0LYH8</accession>
<proteinExistence type="inferred from homology"/>
<keyword evidence="3 9" id="KW-0347">Helicase</keyword>
<evidence type="ECO:0000256" key="6">
    <source>
        <dbReference type="SAM" id="Coils"/>
    </source>
</evidence>
<dbReference type="SMART" id="SM00487">
    <property type="entry name" value="DEXDc"/>
    <property type="match status" value="1"/>
</dbReference>
<dbReference type="EC" id="3.6.4.13" evidence="9"/>
<evidence type="ECO:0000259" key="7">
    <source>
        <dbReference type="PROSITE" id="PS51192"/>
    </source>
</evidence>
<feature type="domain" description="Helicase ATP-binding" evidence="7">
    <location>
        <begin position="33"/>
        <end position="199"/>
    </location>
</feature>
<dbReference type="InterPro" id="IPR027417">
    <property type="entry name" value="P-loop_NTPase"/>
</dbReference>
<comment type="similarity">
    <text evidence="5">Belongs to the DEAD box helicase family.</text>
</comment>
<evidence type="ECO:0000256" key="5">
    <source>
        <dbReference type="ARBA" id="ARBA00038437"/>
    </source>
</evidence>
<dbReference type="PANTHER" id="PTHR47959:SF1">
    <property type="entry name" value="ATP-DEPENDENT RNA HELICASE DBPA"/>
    <property type="match status" value="1"/>
</dbReference>
<dbReference type="SMART" id="SM00490">
    <property type="entry name" value="HELICc"/>
    <property type="match status" value="1"/>
</dbReference>
<dbReference type="PANTHER" id="PTHR47959">
    <property type="entry name" value="ATP-DEPENDENT RNA HELICASE RHLE-RELATED"/>
    <property type="match status" value="1"/>
</dbReference>
<evidence type="ECO:0000259" key="8">
    <source>
        <dbReference type="PROSITE" id="PS51194"/>
    </source>
</evidence>
<dbReference type="InterPro" id="IPR050079">
    <property type="entry name" value="DEAD_box_RNA_helicase"/>
</dbReference>
<evidence type="ECO:0000313" key="10">
    <source>
        <dbReference type="Proteomes" id="UP001240643"/>
    </source>
</evidence>
<organism evidence="9 10">
    <name type="scientific">Mycoplasmoides fastidiosum</name>
    <dbReference type="NCBI Taxonomy" id="92758"/>
    <lineage>
        <taxon>Bacteria</taxon>
        <taxon>Bacillati</taxon>
        <taxon>Mycoplasmatota</taxon>
        <taxon>Mycoplasmoidales</taxon>
        <taxon>Mycoplasmoidaceae</taxon>
        <taxon>Mycoplasmoides</taxon>
    </lineage>
</organism>
<keyword evidence="6" id="KW-0175">Coiled coil</keyword>
<dbReference type="CDD" id="cd18787">
    <property type="entry name" value="SF2_C_DEAD"/>
    <property type="match status" value="1"/>
</dbReference>
<evidence type="ECO:0000313" key="9">
    <source>
        <dbReference type="EMBL" id="MDQ0513771.1"/>
    </source>
</evidence>
<keyword evidence="1" id="KW-0547">Nucleotide-binding</keyword>
<dbReference type="Proteomes" id="UP001240643">
    <property type="component" value="Unassembled WGS sequence"/>
</dbReference>
<evidence type="ECO:0000256" key="4">
    <source>
        <dbReference type="ARBA" id="ARBA00022840"/>
    </source>
</evidence>